<organism evidence="2 3">
    <name type="scientific">Ceratodon purpureus</name>
    <name type="common">Fire moss</name>
    <name type="synonym">Dicranum purpureum</name>
    <dbReference type="NCBI Taxonomy" id="3225"/>
    <lineage>
        <taxon>Eukaryota</taxon>
        <taxon>Viridiplantae</taxon>
        <taxon>Streptophyta</taxon>
        <taxon>Embryophyta</taxon>
        <taxon>Bryophyta</taxon>
        <taxon>Bryophytina</taxon>
        <taxon>Bryopsida</taxon>
        <taxon>Dicranidae</taxon>
        <taxon>Pseudoditrichales</taxon>
        <taxon>Ditrichaceae</taxon>
        <taxon>Ceratodon</taxon>
    </lineage>
</organism>
<keyword evidence="1" id="KW-1133">Transmembrane helix</keyword>
<dbReference type="Proteomes" id="UP000822688">
    <property type="component" value="Chromosome V"/>
</dbReference>
<keyword evidence="1" id="KW-0472">Membrane</keyword>
<dbReference type="GO" id="GO:0006351">
    <property type="term" value="P:DNA-templated transcription"/>
    <property type="evidence" value="ECO:0007669"/>
    <property type="project" value="InterPro"/>
</dbReference>
<dbReference type="InterPro" id="IPR022709">
    <property type="entry name" value="SCAI"/>
</dbReference>
<sequence>MSASGLVNPVVEEIPDPSLPPNPHKYILYRPSVQHLLLVLATVCEEVPVNSYVLLYMAASSTLISLFFVRNVRCMSKTGTVAN</sequence>
<gene>
    <name evidence="2" type="ORF">KC19_VG295300</name>
</gene>
<proteinExistence type="predicted"/>
<reference evidence="2" key="1">
    <citation type="submission" date="2020-06" db="EMBL/GenBank/DDBJ databases">
        <title>WGS assembly of Ceratodon purpureus strain R40.</title>
        <authorList>
            <person name="Carey S.B."/>
            <person name="Jenkins J."/>
            <person name="Shu S."/>
            <person name="Lovell J.T."/>
            <person name="Sreedasyam A."/>
            <person name="Maumus F."/>
            <person name="Tiley G.P."/>
            <person name="Fernandez-Pozo N."/>
            <person name="Barry K."/>
            <person name="Chen C."/>
            <person name="Wang M."/>
            <person name="Lipzen A."/>
            <person name="Daum C."/>
            <person name="Saski C.A."/>
            <person name="Payton A.C."/>
            <person name="Mcbreen J.C."/>
            <person name="Conrad R.E."/>
            <person name="Kollar L.M."/>
            <person name="Olsson S."/>
            <person name="Huttunen S."/>
            <person name="Landis J.B."/>
            <person name="Wickett N.J."/>
            <person name="Johnson M.G."/>
            <person name="Rensing S.A."/>
            <person name="Grimwood J."/>
            <person name="Schmutz J."/>
            <person name="Mcdaniel S.F."/>
        </authorList>
    </citation>
    <scope>NUCLEOTIDE SEQUENCE</scope>
    <source>
        <strain evidence="2">R40</strain>
    </source>
</reference>
<dbReference type="PANTHER" id="PTHR21243">
    <property type="entry name" value="PROTEIN SCAI"/>
    <property type="match status" value="1"/>
</dbReference>
<dbReference type="AlphaFoldDB" id="A0A8T0HVX2"/>
<keyword evidence="3" id="KW-1185">Reference proteome</keyword>
<keyword evidence="1" id="KW-0812">Transmembrane</keyword>
<evidence type="ECO:0000256" key="1">
    <source>
        <dbReference type="SAM" id="Phobius"/>
    </source>
</evidence>
<feature type="transmembrane region" description="Helical" evidence="1">
    <location>
        <begin position="49"/>
        <end position="69"/>
    </location>
</feature>
<dbReference type="EMBL" id="CM026426">
    <property type="protein sequence ID" value="KAG0574835.1"/>
    <property type="molecule type" value="Genomic_DNA"/>
</dbReference>
<evidence type="ECO:0000313" key="2">
    <source>
        <dbReference type="EMBL" id="KAG0574835.1"/>
    </source>
</evidence>
<name>A0A8T0HVX2_CERPU</name>
<accession>A0A8T0HVX2</accession>
<dbReference type="Pfam" id="PF12070">
    <property type="entry name" value="SCAI"/>
    <property type="match status" value="1"/>
</dbReference>
<comment type="caution">
    <text evidence="2">The sequence shown here is derived from an EMBL/GenBank/DDBJ whole genome shotgun (WGS) entry which is preliminary data.</text>
</comment>
<protein>
    <submittedName>
        <fullName evidence="2">Uncharacterized protein</fullName>
    </submittedName>
</protein>
<dbReference type="GO" id="GO:0003714">
    <property type="term" value="F:transcription corepressor activity"/>
    <property type="evidence" value="ECO:0007669"/>
    <property type="project" value="InterPro"/>
</dbReference>
<evidence type="ECO:0000313" key="3">
    <source>
        <dbReference type="Proteomes" id="UP000822688"/>
    </source>
</evidence>